<dbReference type="GO" id="GO:0007166">
    <property type="term" value="P:cell surface receptor signaling pathway"/>
    <property type="evidence" value="ECO:0007669"/>
    <property type="project" value="TreeGrafter"/>
</dbReference>
<evidence type="ECO:0000313" key="14">
    <source>
        <dbReference type="Proteomes" id="UP001181693"/>
    </source>
</evidence>
<keyword evidence="5 11" id="KW-1133">Transmembrane helix</keyword>
<dbReference type="InterPro" id="IPR036179">
    <property type="entry name" value="Ig-like_dom_sf"/>
</dbReference>
<keyword evidence="2" id="KW-1003">Cell membrane</keyword>
<comment type="caution">
    <text evidence="13">The sequence shown here is derived from an EMBL/GenBank/DDBJ whole genome shotgun (WGS) entry which is preliminary data.</text>
</comment>
<comment type="subcellular location">
    <subcellularLocation>
        <location evidence="1">Cell membrane</location>
        <topology evidence="1">Single-pass type I membrane protein</topology>
    </subcellularLocation>
</comment>
<feature type="transmembrane region" description="Helical" evidence="11">
    <location>
        <begin position="382"/>
        <end position="399"/>
    </location>
</feature>
<dbReference type="Pfam" id="PF07654">
    <property type="entry name" value="C1-set"/>
    <property type="match status" value="1"/>
</dbReference>
<reference evidence="13" key="1">
    <citation type="thesis" date="2020" institute="ProQuest LLC" country="789 East Eisenhower Parkway, Ann Arbor, MI, USA">
        <title>Comparative Genomics and Chromosome Evolution.</title>
        <authorList>
            <person name="Mudd A.B."/>
        </authorList>
    </citation>
    <scope>NUCLEOTIDE SEQUENCE</scope>
    <source>
        <strain evidence="13">1538</strain>
        <tissue evidence="13">Blood</tissue>
    </source>
</reference>
<dbReference type="EMBL" id="DYDO01000007">
    <property type="protein sequence ID" value="DBA20450.1"/>
    <property type="molecule type" value="Genomic_DNA"/>
</dbReference>
<dbReference type="SMART" id="SM00407">
    <property type="entry name" value="IGc1"/>
    <property type="match status" value="1"/>
</dbReference>
<keyword evidence="6 11" id="KW-0472">Membrane</keyword>
<gene>
    <name evidence="13" type="ORF">GDO54_017227</name>
</gene>
<keyword evidence="9" id="KW-0325">Glycoprotein</keyword>
<evidence type="ECO:0000256" key="10">
    <source>
        <dbReference type="ARBA" id="ARBA00023319"/>
    </source>
</evidence>
<keyword evidence="14" id="KW-1185">Reference proteome</keyword>
<dbReference type="GO" id="GO:0042102">
    <property type="term" value="P:positive regulation of T cell proliferation"/>
    <property type="evidence" value="ECO:0007669"/>
    <property type="project" value="TreeGrafter"/>
</dbReference>
<evidence type="ECO:0000256" key="3">
    <source>
        <dbReference type="ARBA" id="ARBA00022692"/>
    </source>
</evidence>
<keyword evidence="7" id="KW-1015">Disulfide bond</keyword>
<evidence type="ECO:0000256" key="7">
    <source>
        <dbReference type="ARBA" id="ARBA00023157"/>
    </source>
</evidence>
<feature type="domain" description="Ig-like" evidence="12">
    <location>
        <begin position="166"/>
        <end position="260"/>
    </location>
</feature>
<dbReference type="InterPro" id="IPR003599">
    <property type="entry name" value="Ig_sub"/>
</dbReference>
<dbReference type="Gene3D" id="2.60.40.10">
    <property type="entry name" value="Immunoglobulins"/>
    <property type="match status" value="3"/>
</dbReference>
<name>A0AAV3A5Y5_PYXAD</name>
<proteinExistence type="predicted"/>
<dbReference type="GO" id="GO:0031295">
    <property type="term" value="P:T cell costimulation"/>
    <property type="evidence" value="ECO:0007669"/>
    <property type="project" value="TreeGrafter"/>
</dbReference>
<feature type="domain" description="Ig-like" evidence="12">
    <location>
        <begin position="267"/>
        <end position="370"/>
    </location>
</feature>
<evidence type="ECO:0000259" key="12">
    <source>
        <dbReference type="PROSITE" id="PS50835"/>
    </source>
</evidence>
<dbReference type="Proteomes" id="UP001181693">
    <property type="component" value="Unassembled WGS sequence"/>
</dbReference>
<dbReference type="GO" id="GO:0071222">
    <property type="term" value="P:cellular response to lipopolysaccharide"/>
    <property type="evidence" value="ECO:0007669"/>
    <property type="project" value="TreeGrafter"/>
</dbReference>
<dbReference type="InterPro" id="IPR013106">
    <property type="entry name" value="Ig_V-set"/>
</dbReference>
<keyword evidence="10" id="KW-0393">Immunoglobulin domain</keyword>
<sequence>MIPFTLYKILSFISPLAAILVGVFPSISADPLSCWLVEEKGSPKSILQTPVLLVFSKSEPPVSAEPGTLVFYVSDPSGQLVSSEFSSCELTYHLPQEVPLNWVRSLTEEQVSHPSLGQEWYSIVVVDDKKEITVSAVLGPAGDKKDQLAVSLAVYSTSVMVNAPLGKTLTLPCGLWSAKQSGRFSVEWRHRALGDGKVLHAYDGWRDRVEEELSGYSMNFSSLHSKGDASLILEKVEVSHEGTYLCIIYVPYLRAQRDIQLQVIAKPQISLMPSPLFARPGEEVTLSCEIAHFHPLDISVDFLVQLPGEPSPTLLSGTSQSAHGHNQDGTYTISAFQRFIASPELHGARYTCLVNHVSSTKAMSRTQTLQVAGVLGPSIEDGMYLFLVALFLYGFLSFLHRKFKLFFGTPEEPSDKQTKNKKE</sequence>
<dbReference type="PROSITE" id="PS50835">
    <property type="entry name" value="IG_LIKE"/>
    <property type="match status" value="2"/>
</dbReference>
<dbReference type="GO" id="GO:0006955">
    <property type="term" value="P:immune response"/>
    <property type="evidence" value="ECO:0007669"/>
    <property type="project" value="TreeGrafter"/>
</dbReference>
<keyword evidence="8" id="KW-0675">Receptor</keyword>
<evidence type="ECO:0000256" key="2">
    <source>
        <dbReference type="ARBA" id="ARBA00022475"/>
    </source>
</evidence>
<dbReference type="AlphaFoldDB" id="A0AAV3A5Y5"/>
<dbReference type="InterPro" id="IPR013783">
    <property type="entry name" value="Ig-like_fold"/>
</dbReference>
<evidence type="ECO:0000256" key="8">
    <source>
        <dbReference type="ARBA" id="ARBA00023170"/>
    </source>
</evidence>
<dbReference type="GO" id="GO:0009897">
    <property type="term" value="C:external side of plasma membrane"/>
    <property type="evidence" value="ECO:0007669"/>
    <property type="project" value="TreeGrafter"/>
</dbReference>
<evidence type="ECO:0000256" key="5">
    <source>
        <dbReference type="ARBA" id="ARBA00022989"/>
    </source>
</evidence>
<dbReference type="SMART" id="SM00409">
    <property type="entry name" value="IG"/>
    <property type="match status" value="2"/>
</dbReference>
<dbReference type="GO" id="GO:0042130">
    <property type="term" value="P:negative regulation of T cell proliferation"/>
    <property type="evidence" value="ECO:0007669"/>
    <property type="project" value="TreeGrafter"/>
</dbReference>
<evidence type="ECO:0000313" key="13">
    <source>
        <dbReference type="EMBL" id="DBA20450.1"/>
    </source>
</evidence>
<protein>
    <recommendedName>
        <fullName evidence="12">Ig-like domain-containing protein</fullName>
    </recommendedName>
</protein>
<dbReference type="PANTHER" id="PTHR25466">
    <property type="entry name" value="T-LYMPHOCYTE ACTIVATION ANTIGEN"/>
    <property type="match status" value="1"/>
</dbReference>
<dbReference type="InterPro" id="IPR007110">
    <property type="entry name" value="Ig-like_dom"/>
</dbReference>
<accession>A0AAV3A5Y5</accession>
<evidence type="ECO:0000256" key="6">
    <source>
        <dbReference type="ARBA" id="ARBA00023136"/>
    </source>
</evidence>
<dbReference type="InterPro" id="IPR003597">
    <property type="entry name" value="Ig_C1-set"/>
</dbReference>
<dbReference type="PANTHER" id="PTHR25466:SF11">
    <property type="entry name" value="GALECTIN 17-RELATED"/>
    <property type="match status" value="1"/>
</dbReference>
<evidence type="ECO:0000256" key="11">
    <source>
        <dbReference type="SAM" id="Phobius"/>
    </source>
</evidence>
<evidence type="ECO:0000256" key="9">
    <source>
        <dbReference type="ARBA" id="ARBA00023180"/>
    </source>
</evidence>
<dbReference type="Pfam" id="PF07686">
    <property type="entry name" value="V-set"/>
    <property type="match status" value="1"/>
</dbReference>
<evidence type="ECO:0000256" key="1">
    <source>
        <dbReference type="ARBA" id="ARBA00004251"/>
    </source>
</evidence>
<evidence type="ECO:0000256" key="4">
    <source>
        <dbReference type="ARBA" id="ARBA00022729"/>
    </source>
</evidence>
<dbReference type="SUPFAM" id="SSF48726">
    <property type="entry name" value="Immunoglobulin"/>
    <property type="match status" value="2"/>
</dbReference>
<keyword evidence="4" id="KW-0732">Signal</keyword>
<dbReference type="InterPro" id="IPR051713">
    <property type="entry name" value="T-cell_Activation_Regulation"/>
</dbReference>
<organism evidence="13 14">
    <name type="scientific">Pyxicephalus adspersus</name>
    <name type="common">African bullfrog</name>
    <dbReference type="NCBI Taxonomy" id="30357"/>
    <lineage>
        <taxon>Eukaryota</taxon>
        <taxon>Metazoa</taxon>
        <taxon>Chordata</taxon>
        <taxon>Craniata</taxon>
        <taxon>Vertebrata</taxon>
        <taxon>Euteleostomi</taxon>
        <taxon>Amphibia</taxon>
        <taxon>Batrachia</taxon>
        <taxon>Anura</taxon>
        <taxon>Neobatrachia</taxon>
        <taxon>Ranoidea</taxon>
        <taxon>Pyxicephalidae</taxon>
        <taxon>Pyxicephalinae</taxon>
        <taxon>Pyxicephalus</taxon>
    </lineage>
</organism>
<keyword evidence="3 11" id="KW-0812">Transmembrane</keyword>